<dbReference type="Gene3D" id="3.90.1480.20">
    <property type="entry name" value="Glycosyl transferase family 29"/>
    <property type="match status" value="1"/>
</dbReference>
<keyword evidence="2" id="KW-1185">Reference proteome</keyword>
<dbReference type="Proteomes" id="UP000027345">
    <property type="component" value="Unassembled WGS sequence"/>
</dbReference>
<accession>A0A066TXT2</accession>
<reference evidence="1 2" key="1">
    <citation type="submission" date="2014-05" db="EMBL/GenBank/DDBJ databases">
        <title>Draft genome sequence of Amycolatopsis rifamycinica DSM 46095.</title>
        <authorList>
            <person name="Lal R."/>
            <person name="Saxena A."/>
            <person name="Kumari R."/>
            <person name="Mukherjee U."/>
            <person name="Singh P."/>
            <person name="Sangwan N."/>
            <person name="Mahato N.K."/>
        </authorList>
    </citation>
    <scope>NUCLEOTIDE SEQUENCE [LARGE SCALE GENOMIC DNA]</scope>
    <source>
        <strain evidence="1 2">DSM 46095</strain>
    </source>
</reference>
<evidence type="ECO:0000313" key="1">
    <source>
        <dbReference type="EMBL" id="KDN16684.1"/>
    </source>
</evidence>
<comment type="caution">
    <text evidence="1">The sequence shown here is derived from an EMBL/GenBank/DDBJ whole genome shotgun (WGS) entry which is preliminary data.</text>
</comment>
<name>A0A066TXT2_9PSEU</name>
<dbReference type="STRING" id="287986.DV20_39910"/>
<protein>
    <submittedName>
        <fullName evidence="1">Uncharacterized protein</fullName>
    </submittedName>
</protein>
<organism evidence="1 2">
    <name type="scientific">Amycolatopsis rifamycinica</name>
    <dbReference type="NCBI Taxonomy" id="287986"/>
    <lineage>
        <taxon>Bacteria</taxon>
        <taxon>Bacillati</taxon>
        <taxon>Actinomycetota</taxon>
        <taxon>Actinomycetes</taxon>
        <taxon>Pseudonocardiales</taxon>
        <taxon>Pseudonocardiaceae</taxon>
        <taxon>Amycolatopsis</taxon>
    </lineage>
</organism>
<proteinExistence type="predicted"/>
<dbReference type="eggNOG" id="ENOG5033VJS">
    <property type="taxonomic scope" value="Bacteria"/>
</dbReference>
<dbReference type="AlphaFoldDB" id="A0A066TXT2"/>
<sequence>MNRTQFAGEASERLDEGDTGRMLRDLLTAYARGQRVETIAVVGNAPMAPDAERAALIDGSDLVFRMTTFALDEPDAEPAYGRRTDVVVIHRGVMVSPYTFADYTSRLYLLAEPGRLFWEPETLPDWWPADLGFVPISNREYVLPLSKLLGLSADEHVWATTGTLVTYLCRQLFPEALVRLTGVSIVERPDQTDFEHAWGDKVGVTAEHRLHAESKLLSTWRDSGRIEIIQ</sequence>
<evidence type="ECO:0000313" key="2">
    <source>
        <dbReference type="Proteomes" id="UP000027345"/>
    </source>
</evidence>
<dbReference type="InterPro" id="IPR038578">
    <property type="entry name" value="GT29-like_sf"/>
</dbReference>
<dbReference type="EMBL" id="JMQI01000079">
    <property type="protein sequence ID" value="KDN16684.1"/>
    <property type="molecule type" value="Genomic_DNA"/>
</dbReference>
<gene>
    <name evidence="1" type="ORF">DV20_39910</name>
</gene>